<protein>
    <recommendedName>
        <fullName evidence="9">Vacuolar membrane protein</fullName>
    </recommendedName>
</protein>
<dbReference type="PANTHER" id="PTHR11266">
    <property type="entry name" value="PEROXISOMAL MEMBRANE PROTEIN 2, PXMP2 MPV17"/>
    <property type="match status" value="1"/>
</dbReference>
<sequence length="272" mass="30670">MLDSARRKVHDDLNSRYIYGRVPLLHTIIFLVEMAITMRLAAKFNSYYAEKPVLTTMVTNAVLGGIADTVAQSISAVRTRMAARRRQRTSQNNDLISIEIHDLHKKRPPVVGELSYHSSGNGNSNGNGNGRHVTPAPFDFERLTRFMTYGFFMAPIQFQWFGFLARTFPITKMHATVPALKRVAMDQLIFAPVGLVCFFTFMTVAEGGGRRAIVRKLQDVYTPTLKANFMLWPAVQILNFRVMPIQFQIPFVSSVGIAWTAYLSLTNSADEE</sequence>
<accession>C1GWH3</accession>
<evidence type="ECO:0000256" key="4">
    <source>
        <dbReference type="ARBA" id="ARBA00022989"/>
    </source>
</evidence>
<evidence type="ECO:0000313" key="8">
    <source>
        <dbReference type="Proteomes" id="UP000002059"/>
    </source>
</evidence>
<dbReference type="OrthoDB" id="10267969at2759"/>
<dbReference type="eggNOG" id="KOG1944">
    <property type="taxonomic scope" value="Eukaryota"/>
</dbReference>
<keyword evidence="3 6" id="KW-0812">Transmembrane</keyword>
<dbReference type="GO" id="GO:0016020">
    <property type="term" value="C:membrane"/>
    <property type="evidence" value="ECO:0007669"/>
    <property type="project" value="UniProtKB-SubCell"/>
</dbReference>
<feature type="transmembrane region" description="Helical" evidence="6">
    <location>
        <begin position="54"/>
        <end position="77"/>
    </location>
</feature>
<keyword evidence="8" id="KW-1185">Reference proteome</keyword>
<dbReference type="GO" id="GO:0005739">
    <property type="term" value="C:mitochondrion"/>
    <property type="evidence" value="ECO:0007669"/>
    <property type="project" value="TreeGrafter"/>
</dbReference>
<reference evidence="7 8" key="1">
    <citation type="journal article" date="2011" name="PLoS Genet.">
        <title>Comparative genomic analysis of human fungal pathogens causing paracoccidioidomycosis.</title>
        <authorList>
            <person name="Desjardins C.A."/>
            <person name="Champion M.D."/>
            <person name="Holder J.W."/>
            <person name="Muszewska A."/>
            <person name="Goldberg J."/>
            <person name="Bailao A.M."/>
            <person name="Brigido M.M."/>
            <person name="Ferreira M.E."/>
            <person name="Garcia A.M."/>
            <person name="Grynberg M."/>
            <person name="Gujja S."/>
            <person name="Heiman D.I."/>
            <person name="Henn M.R."/>
            <person name="Kodira C.D."/>
            <person name="Leon-Narvaez H."/>
            <person name="Longo L.V."/>
            <person name="Ma L.J."/>
            <person name="Malavazi I."/>
            <person name="Matsuo A.L."/>
            <person name="Morais F.V."/>
            <person name="Pereira M."/>
            <person name="Rodriguez-Brito S."/>
            <person name="Sakthikumar S."/>
            <person name="Salem-Izacc S.M."/>
            <person name="Sykes S.M."/>
            <person name="Teixeira M.M."/>
            <person name="Vallejo M.C."/>
            <person name="Walter M.E."/>
            <person name="Yandava C."/>
            <person name="Young S."/>
            <person name="Zeng Q."/>
            <person name="Zucker J."/>
            <person name="Felipe M.S."/>
            <person name="Goldman G.H."/>
            <person name="Haas B.J."/>
            <person name="McEwen J.G."/>
            <person name="Nino-Vega G."/>
            <person name="Puccia R."/>
            <person name="San-Blas G."/>
            <person name="Soares C.M."/>
            <person name="Birren B.W."/>
            <person name="Cuomo C.A."/>
        </authorList>
    </citation>
    <scope>NUCLEOTIDE SEQUENCE [LARGE SCALE GENOMIC DNA]</scope>
    <source>
        <strain evidence="8">ATCC MYA-826 / Pb01</strain>
    </source>
</reference>
<comment type="similarity">
    <text evidence="2 6">Belongs to the peroxisomal membrane protein PXMP2/4 family.</text>
</comment>
<evidence type="ECO:0000313" key="7">
    <source>
        <dbReference type="EMBL" id="EEH40892.1"/>
    </source>
</evidence>
<proteinExistence type="inferred from homology"/>
<dbReference type="EMBL" id="KN293997">
    <property type="protein sequence ID" value="EEH40892.1"/>
    <property type="molecule type" value="Genomic_DNA"/>
</dbReference>
<dbReference type="HOGENOM" id="CLU_049109_8_0_1"/>
<dbReference type="Pfam" id="PF04117">
    <property type="entry name" value="Mpv17_PMP22"/>
    <property type="match status" value="1"/>
</dbReference>
<dbReference type="AlphaFoldDB" id="C1GWH3"/>
<comment type="subcellular location">
    <subcellularLocation>
        <location evidence="1">Membrane</location>
        <topology evidence="1">Multi-pass membrane protein</topology>
    </subcellularLocation>
</comment>
<evidence type="ECO:0000256" key="2">
    <source>
        <dbReference type="ARBA" id="ARBA00006824"/>
    </source>
</evidence>
<dbReference type="RefSeq" id="XP_002795392.1">
    <property type="nucleotide sequence ID" value="XM_002795346.2"/>
</dbReference>
<evidence type="ECO:0000256" key="3">
    <source>
        <dbReference type="ARBA" id="ARBA00022692"/>
    </source>
</evidence>
<dbReference type="STRING" id="502779.C1GWH3"/>
<keyword evidence="4 6" id="KW-1133">Transmembrane helix</keyword>
<evidence type="ECO:0000256" key="6">
    <source>
        <dbReference type="RuleBase" id="RU363053"/>
    </source>
</evidence>
<dbReference type="OMA" id="FRVMPIQ"/>
<dbReference type="VEuPathDB" id="FungiDB:PAAG_02868"/>
<evidence type="ECO:0008006" key="9">
    <source>
        <dbReference type="Google" id="ProtNLM"/>
    </source>
</evidence>
<evidence type="ECO:0000256" key="1">
    <source>
        <dbReference type="ARBA" id="ARBA00004141"/>
    </source>
</evidence>
<name>C1GWH3_PARBA</name>
<gene>
    <name evidence="7" type="ORF">PAAG_02868</name>
</gene>
<dbReference type="PANTHER" id="PTHR11266:SF50">
    <property type="entry name" value="VACUOLAR MEMBRANE PROTEIN YOR292C"/>
    <property type="match status" value="1"/>
</dbReference>
<dbReference type="InterPro" id="IPR007248">
    <property type="entry name" value="Mpv17_PMP22"/>
</dbReference>
<organism evidence="7 8">
    <name type="scientific">Paracoccidioides lutzii (strain ATCC MYA-826 / Pb01)</name>
    <name type="common">Paracoccidioides brasiliensis</name>
    <dbReference type="NCBI Taxonomy" id="502779"/>
    <lineage>
        <taxon>Eukaryota</taxon>
        <taxon>Fungi</taxon>
        <taxon>Dikarya</taxon>
        <taxon>Ascomycota</taxon>
        <taxon>Pezizomycotina</taxon>
        <taxon>Eurotiomycetes</taxon>
        <taxon>Eurotiomycetidae</taxon>
        <taxon>Onygenales</taxon>
        <taxon>Ajellomycetaceae</taxon>
        <taxon>Paracoccidioides</taxon>
    </lineage>
</organism>
<feature type="transmembrane region" description="Helical" evidence="6">
    <location>
        <begin position="21"/>
        <end position="42"/>
    </location>
</feature>
<keyword evidence="5 6" id="KW-0472">Membrane</keyword>
<feature type="transmembrane region" description="Helical" evidence="6">
    <location>
        <begin position="188"/>
        <end position="205"/>
    </location>
</feature>
<dbReference type="KEGG" id="pbl:PAAG_02868"/>
<dbReference type="Proteomes" id="UP000002059">
    <property type="component" value="Partially assembled WGS sequence"/>
</dbReference>
<evidence type="ECO:0000256" key="5">
    <source>
        <dbReference type="ARBA" id="ARBA00023136"/>
    </source>
</evidence>
<dbReference type="GeneID" id="9098562"/>
<feature type="transmembrane region" description="Helical" evidence="6">
    <location>
        <begin position="146"/>
        <end position="168"/>
    </location>
</feature>